<accession>A0A0F9R302</accession>
<proteinExistence type="predicted"/>
<dbReference type="InterPro" id="IPR029044">
    <property type="entry name" value="Nucleotide-diphossugar_trans"/>
</dbReference>
<gene>
    <name evidence="3" type="ORF">LCGC14_0943340</name>
</gene>
<dbReference type="InterPro" id="IPR003859">
    <property type="entry name" value="Galactosyl_T"/>
</dbReference>
<dbReference type="CDD" id="cd00761">
    <property type="entry name" value="Glyco_tranf_GTA_type"/>
    <property type="match status" value="1"/>
</dbReference>
<reference evidence="3" key="1">
    <citation type="journal article" date="2015" name="Nature">
        <title>Complex archaea that bridge the gap between prokaryotes and eukaryotes.</title>
        <authorList>
            <person name="Spang A."/>
            <person name="Saw J.H."/>
            <person name="Jorgensen S.L."/>
            <person name="Zaremba-Niedzwiedzka K."/>
            <person name="Martijn J."/>
            <person name="Lind A.E."/>
            <person name="van Eijk R."/>
            <person name="Schleper C."/>
            <person name="Guy L."/>
            <person name="Ettema T.J."/>
        </authorList>
    </citation>
    <scope>NUCLEOTIDE SEQUENCE</scope>
</reference>
<name>A0A0F9R302_9ZZZZ</name>
<dbReference type="Gene3D" id="3.90.550.10">
    <property type="entry name" value="Spore Coat Polysaccharide Biosynthesis Protein SpsA, Chain A"/>
    <property type="match status" value="1"/>
</dbReference>
<keyword evidence="1" id="KW-0808">Transferase</keyword>
<sequence>NQNIGDKMKMTVIIPYTATNDSLRLEAFNNLIKCIEAQKSKEYELIIVEDLRGKSQSNFPGFSKKQGSISKLITVNDPQRRPFNKSWIINIGVKAAIYHNVFVIDADVLFGNTYFERILDFAQIHPMFFHGYNWIVLLPGRDNPITRVSPHQYISSTGGTWFANKNFYFNQLGGMNENYFGYGCEDGDMWSRASYLLNGIPEMNYPLTHQYHHWHEANGANPLNPDRAKLLNYTKNHTKEVIEKLKQIKLGNSNFPTLINIGI</sequence>
<protein>
    <recommendedName>
        <fullName evidence="2">Galactosyltransferase C-terminal domain-containing protein</fullName>
    </recommendedName>
</protein>
<feature type="domain" description="Galactosyltransferase C-terminal" evidence="2">
    <location>
        <begin position="158"/>
        <end position="196"/>
    </location>
</feature>
<organism evidence="3">
    <name type="scientific">marine sediment metagenome</name>
    <dbReference type="NCBI Taxonomy" id="412755"/>
    <lineage>
        <taxon>unclassified sequences</taxon>
        <taxon>metagenomes</taxon>
        <taxon>ecological metagenomes</taxon>
    </lineage>
</organism>
<evidence type="ECO:0000259" key="2">
    <source>
        <dbReference type="Pfam" id="PF02709"/>
    </source>
</evidence>
<dbReference type="SUPFAM" id="SSF53448">
    <property type="entry name" value="Nucleotide-diphospho-sugar transferases"/>
    <property type="match status" value="1"/>
</dbReference>
<comment type="caution">
    <text evidence="3">The sequence shown here is derived from an EMBL/GenBank/DDBJ whole genome shotgun (WGS) entry which is preliminary data.</text>
</comment>
<feature type="non-terminal residue" evidence="3">
    <location>
        <position position="1"/>
    </location>
</feature>
<evidence type="ECO:0000256" key="1">
    <source>
        <dbReference type="ARBA" id="ARBA00022679"/>
    </source>
</evidence>
<dbReference type="GO" id="GO:0016757">
    <property type="term" value="F:glycosyltransferase activity"/>
    <property type="evidence" value="ECO:0007669"/>
    <property type="project" value="InterPro"/>
</dbReference>
<dbReference type="AlphaFoldDB" id="A0A0F9R302"/>
<dbReference type="Pfam" id="PF02709">
    <property type="entry name" value="Glyco_transf_7C"/>
    <property type="match status" value="1"/>
</dbReference>
<dbReference type="EMBL" id="LAZR01003312">
    <property type="protein sequence ID" value="KKN19666.1"/>
    <property type="molecule type" value="Genomic_DNA"/>
</dbReference>
<dbReference type="InterPro" id="IPR027791">
    <property type="entry name" value="Galactosyl_T_C"/>
</dbReference>
<dbReference type="PRINTS" id="PR02050">
    <property type="entry name" value="B14GALTRFASE"/>
</dbReference>
<dbReference type="GO" id="GO:0005975">
    <property type="term" value="P:carbohydrate metabolic process"/>
    <property type="evidence" value="ECO:0007669"/>
    <property type="project" value="InterPro"/>
</dbReference>
<evidence type="ECO:0000313" key="3">
    <source>
        <dbReference type="EMBL" id="KKN19666.1"/>
    </source>
</evidence>